<protein>
    <submittedName>
        <fullName evidence="1">Uncharacterized protein</fullName>
    </submittedName>
</protein>
<evidence type="ECO:0000313" key="1">
    <source>
        <dbReference type="EMBL" id="OGK39051.1"/>
    </source>
</evidence>
<organism evidence="1 2">
    <name type="scientific">Candidatus Roizmanbacteria bacterium RIFCSPLOWO2_01_FULL_35_13</name>
    <dbReference type="NCBI Taxonomy" id="1802055"/>
    <lineage>
        <taxon>Bacteria</taxon>
        <taxon>Candidatus Roizmaniibacteriota</taxon>
    </lineage>
</organism>
<accession>A0A1F7I6R1</accession>
<sequence>MEENNLINQQVISNNFFHDFLVFLKYLEERPIKRTITGNISLADIFSLQKQFHQQEIFSEYKKYNWSIRSERQIEFLSKIKIIAESMYVIYKRKEYLILSKNGKGYLHNIDPVTQYWNMVLHYWNRVSWEYFNPSPEINKRSVMDVLQHNQHSLWNSLLRKGIQWIDFESFCQAVKIHFKLEDYYKNIDDFSYYLDIEYGLLKRNIFLFGCVEVEYKKDKYKFDRISHFRPTELGIFMFEKGINSII</sequence>
<gene>
    <name evidence="1" type="ORF">A3A74_08245</name>
</gene>
<evidence type="ECO:0000313" key="2">
    <source>
        <dbReference type="Proteomes" id="UP000179270"/>
    </source>
</evidence>
<dbReference type="STRING" id="1802055.A3A74_08245"/>
<dbReference type="Proteomes" id="UP000179270">
    <property type="component" value="Unassembled WGS sequence"/>
</dbReference>
<proteinExistence type="predicted"/>
<dbReference type="EMBL" id="MGAF01000059">
    <property type="protein sequence ID" value="OGK39051.1"/>
    <property type="molecule type" value="Genomic_DNA"/>
</dbReference>
<dbReference type="AlphaFoldDB" id="A0A1F7I6R1"/>
<comment type="caution">
    <text evidence="1">The sequence shown here is derived from an EMBL/GenBank/DDBJ whole genome shotgun (WGS) entry which is preliminary data.</text>
</comment>
<reference evidence="1 2" key="1">
    <citation type="journal article" date="2016" name="Nat. Commun.">
        <title>Thousands of microbial genomes shed light on interconnected biogeochemical processes in an aquifer system.</title>
        <authorList>
            <person name="Anantharaman K."/>
            <person name="Brown C.T."/>
            <person name="Hug L.A."/>
            <person name="Sharon I."/>
            <person name="Castelle C.J."/>
            <person name="Probst A.J."/>
            <person name="Thomas B.C."/>
            <person name="Singh A."/>
            <person name="Wilkins M.J."/>
            <person name="Karaoz U."/>
            <person name="Brodie E.L."/>
            <person name="Williams K.H."/>
            <person name="Hubbard S.S."/>
            <person name="Banfield J.F."/>
        </authorList>
    </citation>
    <scope>NUCLEOTIDE SEQUENCE [LARGE SCALE GENOMIC DNA]</scope>
</reference>
<name>A0A1F7I6R1_9BACT</name>